<sequence length="473" mass="54159">MDSLPSELLARIAFFLPCTADLRTLRLVNKRLAAETSRPLFELLRFSGRRQDEPPVWNFGPTEERELPTGHVGRIRTVEFSKIPKVVDEIVDSPVVCHTKTLVFDPAYYRQKFWRDYLMQLENQMHEPVDEVEVEFNPGDDTDGTDWEAAIERVLERRRTRPARETKIINAAQVTWNSKIADQKQNEEAISAALTRLFRVMEPLDRIDIRAWEFDGTLLFPGLETCISYEIDVPRRGSFPSTFFLEVLARALHAANRRIRILRVNEFFVEHLHDSPAIRHVFTGLQHISLNIIHVEFLAEQSRNCDLLIELFKCAQPTLRHLSIMAGGKWPGLPARGAHSLLKMIGDGTDETGGKPLIFPHLEFIRLGGIILSTPPLVQFFRAQPRLKRLEFSHLYLSTIGSGWPSVIETLPPTVESWKVRGPLGHEPQESPFDEDAPTAYNWMETWTPREQSALPGWKAISGVNETCFTRLL</sequence>
<proteinExistence type="predicted"/>
<gene>
    <name evidence="1" type="ORF">NPX13_g7505</name>
</gene>
<accession>A0A9W8NAG0</accession>
<keyword evidence="2" id="KW-1185">Reference proteome</keyword>
<evidence type="ECO:0000313" key="2">
    <source>
        <dbReference type="Proteomes" id="UP001148614"/>
    </source>
</evidence>
<protein>
    <recommendedName>
        <fullName evidence="3">F-box domain-containing protein</fullName>
    </recommendedName>
</protein>
<comment type="caution">
    <text evidence="1">The sequence shown here is derived from an EMBL/GenBank/DDBJ whole genome shotgun (WGS) entry which is preliminary data.</text>
</comment>
<organism evidence="1 2">
    <name type="scientific">Xylaria arbuscula</name>
    <dbReference type="NCBI Taxonomy" id="114810"/>
    <lineage>
        <taxon>Eukaryota</taxon>
        <taxon>Fungi</taxon>
        <taxon>Dikarya</taxon>
        <taxon>Ascomycota</taxon>
        <taxon>Pezizomycotina</taxon>
        <taxon>Sordariomycetes</taxon>
        <taxon>Xylariomycetidae</taxon>
        <taxon>Xylariales</taxon>
        <taxon>Xylariaceae</taxon>
        <taxon>Xylaria</taxon>
    </lineage>
</organism>
<dbReference type="AlphaFoldDB" id="A0A9W8NAG0"/>
<evidence type="ECO:0008006" key="3">
    <source>
        <dbReference type="Google" id="ProtNLM"/>
    </source>
</evidence>
<dbReference type="Proteomes" id="UP001148614">
    <property type="component" value="Unassembled WGS sequence"/>
</dbReference>
<name>A0A9W8NAG0_9PEZI</name>
<dbReference type="VEuPathDB" id="FungiDB:F4678DRAFT_420081"/>
<reference evidence="1" key="1">
    <citation type="submission" date="2022-07" db="EMBL/GenBank/DDBJ databases">
        <title>Genome Sequence of Xylaria arbuscula.</title>
        <authorList>
            <person name="Buettner E."/>
        </authorList>
    </citation>
    <scope>NUCLEOTIDE SEQUENCE</scope>
    <source>
        <strain evidence="1">VT107</strain>
    </source>
</reference>
<evidence type="ECO:0000313" key="1">
    <source>
        <dbReference type="EMBL" id="KAJ3565436.1"/>
    </source>
</evidence>
<dbReference type="EMBL" id="JANPWZ010001487">
    <property type="protein sequence ID" value="KAJ3565436.1"/>
    <property type="molecule type" value="Genomic_DNA"/>
</dbReference>